<feature type="region of interest" description="Disordered" evidence="1">
    <location>
        <begin position="142"/>
        <end position="163"/>
    </location>
</feature>
<proteinExistence type="predicted"/>
<protein>
    <submittedName>
        <fullName evidence="2">Uncharacterized protein</fullName>
    </submittedName>
</protein>
<dbReference type="AlphaFoldDB" id="A0A7C2K0A0"/>
<reference evidence="2" key="1">
    <citation type="journal article" date="2020" name="mSystems">
        <title>Genome- and Community-Level Interaction Insights into Carbon Utilization and Element Cycling Functions of Hydrothermarchaeota in Hydrothermal Sediment.</title>
        <authorList>
            <person name="Zhou Z."/>
            <person name="Liu Y."/>
            <person name="Xu W."/>
            <person name="Pan J."/>
            <person name="Luo Z.H."/>
            <person name="Li M."/>
        </authorList>
    </citation>
    <scope>NUCLEOTIDE SEQUENCE [LARGE SCALE GENOMIC DNA]</scope>
    <source>
        <strain evidence="2">SpSt-339</strain>
    </source>
</reference>
<comment type="caution">
    <text evidence="2">The sequence shown here is derived from an EMBL/GenBank/DDBJ whole genome shotgun (WGS) entry which is preliminary data.</text>
</comment>
<evidence type="ECO:0000256" key="1">
    <source>
        <dbReference type="SAM" id="MobiDB-lite"/>
    </source>
</evidence>
<sequence length="163" mass="17561">MSTPVLQALLVADHVYRDAGTGKHVICGVFSALQYIPKGARPKQPPPEGGPVPATHLIRAGSPYVYLSLTEVHGQQTFELRYVDLRDNSVLFSSNFGVKSQDPLQTVEVVLPLPVLPAPHPGFYALELLCEETLLGSHRVRITPDPGFATDAPPEPPPPAEAP</sequence>
<feature type="compositionally biased region" description="Pro residues" evidence="1">
    <location>
        <begin position="153"/>
        <end position="163"/>
    </location>
</feature>
<organism evidence="2">
    <name type="scientific">Schlesneria paludicola</name>
    <dbReference type="NCBI Taxonomy" id="360056"/>
    <lineage>
        <taxon>Bacteria</taxon>
        <taxon>Pseudomonadati</taxon>
        <taxon>Planctomycetota</taxon>
        <taxon>Planctomycetia</taxon>
        <taxon>Planctomycetales</taxon>
        <taxon>Planctomycetaceae</taxon>
        <taxon>Schlesneria</taxon>
    </lineage>
</organism>
<gene>
    <name evidence="2" type="ORF">ENQ76_11100</name>
</gene>
<dbReference type="EMBL" id="DSOK01000309">
    <property type="protein sequence ID" value="HEN16000.1"/>
    <property type="molecule type" value="Genomic_DNA"/>
</dbReference>
<accession>A0A7C2K0A0</accession>
<name>A0A7C2K0A0_9PLAN</name>
<evidence type="ECO:0000313" key="2">
    <source>
        <dbReference type="EMBL" id="HEN16000.1"/>
    </source>
</evidence>